<keyword evidence="4 5" id="KW-0732">Signal</keyword>
<comment type="similarity">
    <text evidence="2">Belongs to the bacterial solute-binding protein 1 family.</text>
</comment>
<dbReference type="EMBL" id="JBBMFJ010000002">
    <property type="protein sequence ID" value="MEQ2561947.1"/>
    <property type="molecule type" value="Genomic_DNA"/>
</dbReference>
<feature type="chain" id="PRO_5045257649" evidence="5">
    <location>
        <begin position="26"/>
        <end position="478"/>
    </location>
</feature>
<dbReference type="InterPro" id="IPR050490">
    <property type="entry name" value="Bact_solute-bd_prot1"/>
</dbReference>
<comment type="subcellular location">
    <subcellularLocation>
        <location evidence="1">Cell envelope</location>
    </subcellularLocation>
</comment>
<name>A0ABV1HJF1_9FIRM</name>
<evidence type="ECO:0000256" key="2">
    <source>
        <dbReference type="ARBA" id="ARBA00008520"/>
    </source>
</evidence>
<keyword evidence="3" id="KW-0813">Transport</keyword>
<evidence type="ECO:0000256" key="3">
    <source>
        <dbReference type="ARBA" id="ARBA00022448"/>
    </source>
</evidence>
<dbReference type="Pfam" id="PF13416">
    <property type="entry name" value="SBP_bac_8"/>
    <property type="match status" value="1"/>
</dbReference>
<sequence length="478" mass="53253">MKKKLVLPILLAGTFTLTACSHAEAPDDRPVHITMWHYYNGAQKDQFDKLVQEFNDTVGADQKIIAETLSKGSLTELQDAVYESMDGKTGSDPLPNLCSSYADTAYNLYKRNLIADFRPFLTDEEYESYVPGYVEEGDFGTDASMMIFPVAKSTEVLTLNRTAWEPFAAETGASLENLSSWEGLAKTARMYYEWTDAQTEEPNDGKAFFGRDSFANYMLIGSHQLGHAIYESNQGTIKADADEETMRRLWDNYYVPYIHGYYLAEGQFRSDDLKTGRIVAYAGSTSGAAYTPDQVTYDDGNTEEITCSILPLPNFEGTEEIAVQQGAGAVMFDSDEKTEKAAVTFLKWLSDDSQNIRFSAASGYLPVKKSANDMEQIEACLKEQGEELGPKLSAMLNTAIPQVNQYGLYTAKPFDHANDARKVIDMTMPEVAAQNRAQVQALLDQGVSLEEAAARYDTDEIFKQWYDDTESQLANLAE</sequence>
<organism evidence="6 7">
    <name type="scientific">Ventrimonas faecis</name>
    <dbReference type="NCBI Taxonomy" id="3133170"/>
    <lineage>
        <taxon>Bacteria</taxon>
        <taxon>Bacillati</taxon>
        <taxon>Bacillota</taxon>
        <taxon>Clostridia</taxon>
        <taxon>Lachnospirales</taxon>
        <taxon>Lachnospiraceae</taxon>
        <taxon>Ventrimonas</taxon>
    </lineage>
</organism>
<dbReference type="Proteomes" id="UP001437460">
    <property type="component" value="Unassembled WGS sequence"/>
</dbReference>
<dbReference type="PANTHER" id="PTHR43649">
    <property type="entry name" value="ARABINOSE-BINDING PROTEIN-RELATED"/>
    <property type="match status" value="1"/>
</dbReference>
<dbReference type="RefSeq" id="WP_349228377.1">
    <property type="nucleotide sequence ID" value="NZ_JBBMFJ010000002.1"/>
</dbReference>
<evidence type="ECO:0000256" key="4">
    <source>
        <dbReference type="ARBA" id="ARBA00022729"/>
    </source>
</evidence>
<accession>A0ABV1HJF1</accession>
<feature type="signal peptide" evidence="5">
    <location>
        <begin position="1"/>
        <end position="25"/>
    </location>
</feature>
<comment type="caution">
    <text evidence="6">The sequence shown here is derived from an EMBL/GenBank/DDBJ whole genome shotgun (WGS) entry which is preliminary data.</text>
</comment>
<evidence type="ECO:0000313" key="6">
    <source>
        <dbReference type="EMBL" id="MEQ2561947.1"/>
    </source>
</evidence>
<dbReference type="SUPFAM" id="SSF53850">
    <property type="entry name" value="Periplasmic binding protein-like II"/>
    <property type="match status" value="1"/>
</dbReference>
<evidence type="ECO:0000313" key="7">
    <source>
        <dbReference type="Proteomes" id="UP001437460"/>
    </source>
</evidence>
<keyword evidence="7" id="KW-1185">Reference proteome</keyword>
<dbReference type="PROSITE" id="PS51257">
    <property type="entry name" value="PROKAR_LIPOPROTEIN"/>
    <property type="match status" value="1"/>
</dbReference>
<reference evidence="6 7" key="1">
    <citation type="submission" date="2024-03" db="EMBL/GenBank/DDBJ databases">
        <title>Human intestinal bacterial collection.</title>
        <authorList>
            <person name="Pauvert C."/>
            <person name="Hitch T.C.A."/>
            <person name="Clavel T."/>
        </authorList>
    </citation>
    <scope>NUCLEOTIDE SEQUENCE [LARGE SCALE GENOMIC DNA]</scope>
    <source>
        <strain evidence="6 7">CLA-AP-H27</strain>
    </source>
</reference>
<evidence type="ECO:0000256" key="1">
    <source>
        <dbReference type="ARBA" id="ARBA00004196"/>
    </source>
</evidence>
<proteinExistence type="inferred from homology"/>
<dbReference type="InterPro" id="IPR006059">
    <property type="entry name" value="SBP"/>
</dbReference>
<dbReference type="Gene3D" id="3.40.190.10">
    <property type="entry name" value="Periplasmic binding protein-like II"/>
    <property type="match status" value="1"/>
</dbReference>
<protein>
    <submittedName>
        <fullName evidence="6">Extracellular solute-binding protein</fullName>
    </submittedName>
</protein>
<dbReference type="PANTHER" id="PTHR43649:SF31">
    <property type="entry name" value="SN-GLYCEROL-3-PHOSPHATE-BINDING PERIPLASMIC PROTEIN UGPB"/>
    <property type="match status" value="1"/>
</dbReference>
<evidence type="ECO:0000256" key="5">
    <source>
        <dbReference type="SAM" id="SignalP"/>
    </source>
</evidence>
<gene>
    <name evidence="6" type="ORF">WMO41_01900</name>
</gene>